<dbReference type="AlphaFoldDB" id="A0A014P336"/>
<proteinExistence type="inferred from homology"/>
<keyword evidence="2" id="KW-0472">Membrane</keyword>
<comment type="similarity">
    <text evidence="1">Belongs to the peptidase A24 family.</text>
</comment>
<evidence type="ECO:0000259" key="3">
    <source>
        <dbReference type="Pfam" id="PF01478"/>
    </source>
</evidence>
<dbReference type="EMBL" id="JBOK01000007">
    <property type="protein sequence ID" value="EXU80560.1"/>
    <property type="molecule type" value="Genomic_DNA"/>
</dbReference>
<protein>
    <submittedName>
        <fullName evidence="4">Peptidase A24</fullName>
    </submittedName>
</protein>
<dbReference type="PANTHER" id="PTHR30487:SF0">
    <property type="entry name" value="PREPILIN LEADER PEPTIDASE_N-METHYLTRANSFERASE-RELATED"/>
    <property type="match status" value="1"/>
</dbReference>
<feature type="transmembrane region" description="Helical" evidence="2">
    <location>
        <begin position="174"/>
        <end position="190"/>
    </location>
</feature>
<dbReference type="InterPro" id="IPR050882">
    <property type="entry name" value="Prepilin_peptidase/N-MTase"/>
</dbReference>
<dbReference type="GO" id="GO:0006465">
    <property type="term" value="P:signal peptide processing"/>
    <property type="evidence" value="ECO:0007669"/>
    <property type="project" value="TreeGrafter"/>
</dbReference>
<keyword evidence="2" id="KW-0812">Transmembrane</keyword>
<feature type="transmembrane region" description="Helical" evidence="2">
    <location>
        <begin position="42"/>
        <end position="60"/>
    </location>
</feature>
<evidence type="ECO:0000313" key="4">
    <source>
        <dbReference type="EMBL" id="EXU80560.1"/>
    </source>
</evidence>
<dbReference type="Gene3D" id="1.20.120.1220">
    <property type="match status" value="1"/>
</dbReference>
<evidence type="ECO:0000256" key="1">
    <source>
        <dbReference type="ARBA" id="ARBA00005801"/>
    </source>
</evidence>
<name>A0A014P336_9BURK</name>
<dbReference type="GO" id="GO:0005886">
    <property type="term" value="C:plasma membrane"/>
    <property type="evidence" value="ECO:0007669"/>
    <property type="project" value="TreeGrafter"/>
</dbReference>
<evidence type="ECO:0000256" key="2">
    <source>
        <dbReference type="SAM" id="Phobius"/>
    </source>
</evidence>
<keyword evidence="2" id="KW-1133">Transmembrane helix</keyword>
<feature type="domain" description="Prepilin type IV endopeptidase peptidase" evidence="3">
    <location>
        <begin position="23"/>
        <end position="131"/>
    </location>
</feature>
<gene>
    <name evidence="4" type="ORF">AX13_16790</name>
</gene>
<organism evidence="4 5">
    <name type="scientific">Comamonas aquatica DA1877</name>
    <dbReference type="NCBI Taxonomy" id="1457173"/>
    <lineage>
        <taxon>Bacteria</taxon>
        <taxon>Pseudomonadati</taxon>
        <taxon>Pseudomonadota</taxon>
        <taxon>Betaproteobacteria</taxon>
        <taxon>Burkholderiales</taxon>
        <taxon>Comamonadaceae</taxon>
        <taxon>Comamonas</taxon>
    </lineage>
</organism>
<dbReference type="PATRIC" id="fig|1457173.3.peg.1614"/>
<dbReference type="PANTHER" id="PTHR30487">
    <property type="entry name" value="TYPE 4 PREPILIN-LIKE PROTEINS LEADER PEPTIDE-PROCESSING ENZYME"/>
    <property type="match status" value="1"/>
</dbReference>
<dbReference type="RefSeq" id="WP_043382431.1">
    <property type="nucleotide sequence ID" value="NZ_JBOK01000007.1"/>
</dbReference>
<dbReference type="InterPro" id="IPR000045">
    <property type="entry name" value="Prepilin_IV_endopep_pep"/>
</dbReference>
<keyword evidence="5" id="KW-1185">Reference proteome</keyword>
<dbReference type="GO" id="GO:0004190">
    <property type="term" value="F:aspartic-type endopeptidase activity"/>
    <property type="evidence" value="ECO:0007669"/>
    <property type="project" value="InterPro"/>
</dbReference>
<feature type="transmembrane region" description="Helical" evidence="2">
    <location>
        <begin position="111"/>
        <end position="133"/>
    </location>
</feature>
<comment type="caution">
    <text evidence="4">The sequence shown here is derived from an EMBL/GenBank/DDBJ whole genome shotgun (WGS) entry which is preliminary data.</text>
</comment>
<evidence type="ECO:0000313" key="5">
    <source>
        <dbReference type="Proteomes" id="UP000020766"/>
    </source>
</evidence>
<feature type="transmembrane region" description="Helical" evidence="2">
    <location>
        <begin position="12"/>
        <end position="35"/>
    </location>
</feature>
<sequence length="196" mass="20351">MELSELRAATELVVMLFTEPRSLILLLLLLAATLCDLRTQRIPNVLTFGGTTVALLYGLASPAHHGGGLGGALGGLALGLVLMLPLYLLRAMGAGDVKLMAMVGAFLGPEATWQAVIFVFIAGGLAALAYALWHGVIGQLLRNTVQAVEAVVGSVAAGIRPDARASTAPSVGRLPYGVSIALGTFAFLVARQFTWV</sequence>
<reference evidence="4 5" key="1">
    <citation type="submission" date="2014-01" db="EMBL/GenBank/DDBJ databases">
        <title>Interspecies Systems Biology Uncovers Metabolites Affecting C. elegans Gene Expression and Life History Traits.</title>
        <authorList>
            <person name="Watson E."/>
            <person name="Macneil L.T."/>
            <person name="Ritter A.D."/>
            <person name="Yilmaz L.S."/>
            <person name="Rosebrock A.P."/>
            <person name="Caudy A.A."/>
            <person name="Walhout A.J."/>
        </authorList>
    </citation>
    <scope>NUCLEOTIDE SEQUENCE [LARGE SCALE GENOMIC DNA]</scope>
    <source>
        <strain evidence="4 5">DA1877</strain>
    </source>
</reference>
<accession>A0A014P336</accession>
<feature type="transmembrane region" description="Helical" evidence="2">
    <location>
        <begin position="72"/>
        <end position="90"/>
    </location>
</feature>
<dbReference type="Proteomes" id="UP000020766">
    <property type="component" value="Unassembled WGS sequence"/>
</dbReference>
<dbReference type="Pfam" id="PF01478">
    <property type="entry name" value="Peptidase_A24"/>
    <property type="match status" value="1"/>
</dbReference>